<name>A0A4P6MRW2_9MICO</name>
<dbReference type="Proteomes" id="UP000290408">
    <property type="component" value="Chromosome"/>
</dbReference>
<dbReference type="KEGG" id="jli:EXU32_08430"/>
<evidence type="ECO:0000313" key="2">
    <source>
        <dbReference type="Proteomes" id="UP000290408"/>
    </source>
</evidence>
<dbReference type="OrthoDB" id="4864369at2"/>
<accession>A0A4P6MRW2</accession>
<organism evidence="1 2">
    <name type="scientific">Janibacter limosus</name>
    <dbReference type="NCBI Taxonomy" id="53458"/>
    <lineage>
        <taxon>Bacteria</taxon>
        <taxon>Bacillati</taxon>
        <taxon>Actinomycetota</taxon>
        <taxon>Actinomycetes</taxon>
        <taxon>Micrococcales</taxon>
        <taxon>Intrasporangiaceae</taxon>
        <taxon>Janibacter</taxon>
    </lineage>
</organism>
<dbReference type="RefSeq" id="WP_130629498.1">
    <property type="nucleotide sequence ID" value="NZ_CP036164.1"/>
</dbReference>
<dbReference type="EMBL" id="CP036164">
    <property type="protein sequence ID" value="QBF46274.1"/>
    <property type="molecule type" value="Genomic_DNA"/>
</dbReference>
<reference evidence="1 2" key="1">
    <citation type="submission" date="2019-02" db="EMBL/GenBank/DDBJ databases">
        <title>Genomic data mining of an Antarctic deep-sea actinobacterium, Janibacterlimosus P3-3-X1.</title>
        <authorList>
            <person name="Liao L."/>
            <person name="Chen B."/>
        </authorList>
    </citation>
    <scope>NUCLEOTIDE SEQUENCE [LARGE SCALE GENOMIC DNA]</scope>
    <source>
        <strain evidence="1 2">P3-3-X1</strain>
    </source>
</reference>
<gene>
    <name evidence="1" type="ORF">EXU32_08430</name>
</gene>
<protein>
    <submittedName>
        <fullName evidence="1">Uncharacterized protein</fullName>
    </submittedName>
</protein>
<proteinExistence type="predicted"/>
<dbReference type="STRING" id="1216970.GCA_001570985_00813"/>
<keyword evidence="2" id="KW-1185">Reference proteome</keyword>
<evidence type="ECO:0000313" key="1">
    <source>
        <dbReference type="EMBL" id="QBF46274.1"/>
    </source>
</evidence>
<dbReference type="AlphaFoldDB" id="A0A4P6MRW2"/>
<sequence>MWIDDTWSVEQVAEDVCAPGGLTTTAYSYQVELFTCGPTAAGIKACTFADGGVTTCITDPLGHKAVRFTSPTVDNWDGEMYPRDAGPIPMYVDLKDGTRCSVVSHDHDQHWGGKFSWYSCSDGSELLTDQSIAGTFANRTQAWTVQRSVNKGAPTTTWVKTAVFAGTR</sequence>